<dbReference type="SUPFAM" id="SSF81296">
    <property type="entry name" value="E set domains"/>
    <property type="match status" value="1"/>
</dbReference>
<dbReference type="STRING" id="685588.A0A067TK09"/>
<feature type="domain" description="AMP-activated protein kinase glycogen-binding" evidence="2">
    <location>
        <begin position="8"/>
        <end position="86"/>
    </location>
</feature>
<gene>
    <name evidence="3" type="ORF">GALMADRAFT_274896</name>
</gene>
<feature type="region of interest" description="Disordered" evidence="1">
    <location>
        <begin position="342"/>
        <end position="774"/>
    </location>
</feature>
<protein>
    <recommendedName>
        <fullName evidence="2">AMP-activated protein kinase glycogen-binding domain-containing protein</fullName>
    </recommendedName>
</protein>
<dbReference type="HOGENOM" id="CLU_352338_0_0_1"/>
<accession>A0A067TK09</accession>
<feature type="compositionally biased region" description="Basic and acidic residues" evidence="1">
    <location>
        <begin position="589"/>
        <end position="599"/>
    </location>
</feature>
<feature type="compositionally biased region" description="Basic and acidic residues" evidence="1">
    <location>
        <begin position="561"/>
        <end position="577"/>
    </location>
</feature>
<dbReference type="EMBL" id="KL142368">
    <property type="protein sequence ID" value="KDR83446.1"/>
    <property type="molecule type" value="Genomic_DNA"/>
</dbReference>
<feature type="compositionally biased region" description="Low complexity" evidence="1">
    <location>
        <begin position="535"/>
        <end position="547"/>
    </location>
</feature>
<dbReference type="AlphaFoldDB" id="A0A067TK09"/>
<feature type="compositionally biased region" description="Low complexity" evidence="1">
    <location>
        <begin position="578"/>
        <end position="587"/>
    </location>
</feature>
<feature type="compositionally biased region" description="Low complexity" evidence="1">
    <location>
        <begin position="359"/>
        <end position="373"/>
    </location>
</feature>
<dbReference type="CDD" id="cd02859">
    <property type="entry name" value="E_set_AMPKbeta_like_N"/>
    <property type="match status" value="1"/>
</dbReference>
<proteinExistence type="predicted"/>
<dbReference type="OrthoDB" id="5873279at2759"/>
<feature type="compositionally biased region" description="Low complexity" evidence="1">
    <location>
        <begin position="732"/>
        <end position="746"/>
    </location>
</feature>
<reference evidence="4" key="1">
    <citation type="journal article" date="2014" name="Proc. Natl. Acad. Sci. U.S.A.">
        <title>Extensive sampling of basidiomycete genomes demonstrates inadequacy of the white-rot/brown-rot paradigm for wood decay fungi.</title>
        <authorList>
            <person name="Riley R."/>
            <person name="Salamov A.A."/>
            <person name="Brown D.W."/>
            <person name="Nagy L.G."/>
            <person name="Floudas D."/>
            <person name="Held B.W."/>
            <person name="Levasseur A."/>
            <person name="Lombard V."/>
            <person name="Morin E."/>
            <person name="Otillar R."/>
            <person name="Lindquist E.A."/>
            <person name="Sun H."/>
            <person name="LaButti K.M."/>
            <person name="Schmutz J."/>
            <person name="Jabbour D."/>
            <person name="Luo H."/>
            <person name="Baker S.E."/>
            <person name="Pisabarro A.G."/>
            <person name="Walton J.D."/>
            <person name="Blanchette R.A."/>
            <person name="Henrissat B."/>
            <person name="Martin F."/>
            <person name="Cullen D."/>
            <person name="Hibbett D.S."/>
            <person name="Grigoriev I.V."/>
        </authorList>
    </citation>
    <scope>NUCLEOTIDE SEQUENCE [LARGE SCALE GENOMIC DNA]</scope>
    <source>
        <strain evidence="4">CBS 339.88</strain>
    </source>
</reference>
<evidence type="ECO:0000256" key="1">
    <source>
        <dbReference type="SAM" id="MobiDB-lite"/>
    </source>
</evidence>
<keyword evidence="4" id="KW-1185">Reference proteome</keyword>
<name>A0A067TK09_GALM3</name>
<feature type="region of interest" description="Disordered" evidence="1">
    <location>
        <begin position="136"/>
        <end position="176"/>
    </location>
</feature>
<feature type="compositionally biased region" description="Basic and acidic residues" evidence="1">
    <location>
        <begin position="686"/>
        <end position="702"/>
    </location>
</feature>
<dbReference type="InterPro" id="IPR013783">
    <property type="entry name" value="Ig-like_fold"/>
</dbReference>
<feature type="compositionally biased region" description="Low complexity" evidence="1">
    <location>
        <begin position="754"/>
        <end position="770"/>
    </location>
</feature>
<feature type="compositionally biased region" description="Basic and acidic residues" evidence="1">
    <location>
        <begin position="349"/>
        <end position="358"/>
    </location>
</feature>
<dbReference type="InterPro" id="IPR032640">
    <property type="entry name" value="AMPK1_CBM"/>
</dbReference>
<feature type="compositionally biased region" description="Low complexity" evidence="1">
    <location>
        <begin position="381"/>
        <end position="414"/>
    </location>
</feature>
<evidence type="ECO:0000313" key="4">
    <source>
        <dbReference type="Proteomes" id="UP000027222"/>
    </source>
</evidence>
<sequence>MSANDLYEVRFIWPHPEPATVIVTGTFDDWSASTPLTKNATGFEGTTKIPWGQKIKYKFVVDGQWITHEDQETEIDPGGFVNNVYTAPPKPAGSTPAEAATAVVEAVGVPTKDAEPIANGHVTNGHSVVPEVVAENPASEAPEAPVEEAKPRDSSDRNAAPAAPSIEPPPRPGTPLQLLADLASTIVARDGTSSALGYVASGLGAAMHSVVGVDPVNLQKIAIPTPKPDDVFTLPGGQESVPNTAELPLESAPPTAAGTIPSPIAPKVPIMIVPVNAAENNTSSPLETEAIVPASVPEASVPADAVPAADDTTAKVEETSTHIPVPQAGDKPVEQTPAVIQSEPATETVVEHAKEKETPTVSSEPESTTSAAVKPEVSANEPEVAPVSEPVVKAPPVEVKAGEPPVPAAPVVDEPASEAKAEEPSAPEPTSAPVAGEPVAYAHIEEAYTPQLTHTPPVEEPAEVKAGEPSMAKSTSTPAVEAPVKTEEPSKPEPGPVSVVEETVAEIKAEEPSATGPSYAAEEPAVNEQAGGPSVAEETATVKAEAAPLPEPTSALAAKEPMAEVEPHVPEPVKEEAVPVAPSAEQAAVDEKLAERHAPEPIPAVEAVATEHGAVTVETAPEVSEAKEAPVAPAVEESTAEKAESAPTTIAEPSTVPPPVEDKAAEAPTVTPIGTPATEPLPTATKAEEVVEAKPVAEKEAVFAETAPLTAEGESTAVKVEEKPATNGDVKTPAPEAAAGTPTATPVKNGESFPSTSESANASPSSSKFNSVRKKRTSIFGKLKNIFHHDKEKETEKK</sequence>
<evidence type="ECO:0000313" key="3">
    <source>
        <dbReference type="EMBL" id="KDR83446.1"/>
    </source>
</evidence>
<feature type="compositionally biased region" description="Basic and acidic residues" evidence="1">
    <location>
        <begin position="147"/>
        <end position="156"/>
    </location>
</feature>
<dbReference type="Gene3D" id="2.60.40.10">
    <property type="entry name" value="Immunoglobulins"/>
    <property type="match status" value="1"/>
</dbReference>
<dbReference type="Pfam" id="PF16561">
    <property type="entry name" value="AMPK1_CBM"/>
    <property type="match status" value="1"/>
</dbReference>
<dbReference type="Proteomes" id="UP000027222">
    <property type="component" value="Unassembled WGS sequence"/>
</dbReference>
<evidence type="ECO:0000259" key="2">
    <source>
        <dbReference type="Pfam" id="PF16561"/>
    </source>
</evidence>
<dbReference type="InterPro" id="IPR014756">
    <property type="entry name" value="Ig_E-set"/>
</dbReference>
<organism evidence="3 4">
    <name type="scientific">Galerina marginata (strain CBS 339.88)</name>
    <dbReference type="NCBI Taxonomy" id="685588"/>
    <lineage>
        <taxon>Eukaryota</taxon>
        <taxon>Fungi</taxon>
        <taxon>Dikarya</taxon>
        <taxon>Basidiomycota</taxon>
        <taxon>Agaricomycotina</taxon>
        <taxon>Agaricomycetes</taxon>
        <taxon>Agaricomycetidae</taxon>
        <taxon>Agaricales</taxon>
        <taxon>Agaricineae</taxon>
        <taxon>Strophariaceae</taxon>
        <taxon>Galerina</taxon>
    </lineage>
</organism>